<feature type="transmembrane region" description="Helical" evidence="4">
    <location>
        <begin position="223"/>
        <end position="243"/>
    </location>
</feature>
<comment type="similarity">
    <text evidence="2">Belongs to the major facilitator superfamily. Monocarboxylate porter (TC 2.A.1.13) family.</text>
</comment>
<evidence type="ECO:0000256" key="4">
    <source>
        <dbReference type="SAM" id="Phobius"/>
    </source>
</evidence>
<evidence type="ECO:0000256" key="2">
    <source>
        <dbReference type="ARBA" id="ARBA00006727"/>
    </source>
</evidence>
<evidence type="ECO:0000313" key="5">
    <source>
        <dbReference type="EMBL" id="QBM85635.1"/>
    </source>
</evidence>
<feature type="transmembrane region" description="Helical" evidence="4">
    <location>
        <begin position="159"/>
        <end position="179"/>
    </location>
</feature>
<feature type="transmembrane region" description="Helical" evidence="4">
    <location>
        <begin position="62"/>
        <end position="85"/>
    </location>
</feature>
<dbReference type="EMBL" id="CP034456">
    <property type="protein sequence ID" value="QBM85635.1"/>
    <property type="molecule type" value="Genomic_DNA"/>
</dbReference>
<feature type="transmembrane region" description="Helical" evidence="4">
    <location>
        <begin position="389"/>
        <end position="410"/>
    </location>
</feature>
<dbReference type="InterPro" id="IPR036259">
    <property type="entry name" value="MFS_trans_sf"/>
</dbReference>
<evidence type="ECO:0000256" key="3">
    <source>
        <dbReference type="SAM" id="MobiDB-lite"/>
    </source>
</evidence>
<dbReference type="PANTHER" id="PTHR11360">
    <property type="entry name" value="MONOCARBOXYLATE TRANSPORTER"/>
    <property type="match status" value="1"/>
</dbReference>
<dbReference type="InterPro" id="IPR050327">
    <property type="entry name" value="Proton-linked_MCT"/>
</dbReference>
<feature type="region of interest" description="Disordered" evidence="3">
    <location>
        <begin position="1"/>
        <end position="37"/>
    </location>
</feature>
<keyword evidence="4" id="KW-0812">Transmembrane</keyword>
<feature type="transmembrane region" description="Helical" evidence="4">
    <location>
        <begin position="264"/>
        <end position="286"/>
    </location>
</feature>
<feature type="transmembrane region" description="Helical" evidence="4">
    <location>
        <begin position="191"/>
        <end position="211"/>
    </location>
</feature>
<feature type="transmembrane region" description="Helical" evidence="4">
    <location>
        <begin position="324"/>
        <end position="345"/>
    </location>
</feature>
<feature type="compositionally biased region" description="Polar residues" evidence="3">
    <location>
        <begin position="1"/>
        <end position="12"/>
    </location>
</feature>
<dbReference type="PANTHER" id="PTHR11360:SF315">
    <property type="entry name" value="TRANSPORTER MCH2-RELATED"/>
    <property type="match status" value="1"/>
</dbReference>
<name>A0A4P6XGM9_9ASCO</name>
<keyword evidence="4" id="KW-1133">Transmembrane helix</keyword>
<feature type="transmembrane region" description="Helical" evidence="4">
    <location>
        <begin position="292"/>
        <end position="312"/>
    </location>
</feature>
<dbReference type="GO" id="GO:0022857">
    <property type="term" value="F:transmembrane transporter activity"/>
    <property type="evidence" value="ECO:0007669"/>
    <property type="project" value="InterPro"/>
</dbReference>
<dbReference type="Gene3D" id="1.20.1250.20">
    <property type="entry name" value="MFS general substrate transporter like domains"/>
    <property type="match status" value="2"/>
</dbReference>
<feature type="transmembrane region" description="Helical" evidence="4">
    <location>
        <begin position="130"/>
        <end position="153"/>
    </location>
</feature>
<organism evidence="5 6">
    <name type="scientific">Metschnikowia aff. pulcherrima</name>
    <dbReference type="NCBI Taxonomy" id="2163413"/>
    <lineage>
        <taxon>Eukaryota</taxon>
        <taxon>Fungi</taxon>
        <taxon>Dikarya</taxon>
        <taxon>Ascomycota</taxon>
        <taxon>Saccharomycotina</taxon>
        <taxon>Pichiomycetes</taxon>
        <taxon>Metschnikowiaceae</taxon>
        <taxon>Metschnikowia</taxon>
    </lineage>
</organism>
<reference evidence="6" key="1">
    <citation type="submission" date="2019-03" db="EMBL/GenBank/DDBJ databases">
        <title>Snf2 controls pulcherriminic acid biosynthesis and connects pigmentation and antifungal activity of the yeast Metschnikowia pulcherrima.</title>
        <authorList>
            <person name="Gore-Lloyd D."/>
            <person name="Sumann I."/>
            <person name="Brachmann A.O."/>
            <person name="Schneeberger K."/>
            <person name="Ortiz-Merino R.A."/>
            <person name="Moreno-Beltran M."/>
            <person name="Schlaefli M."/>
            <person name="Kirner P."/>
            <person name="Santos Kron A."/>
            <person name="Wolfe K.H."/>
            <person name="Piel J."/>
            <person name="Ahrens C.H."/>
            <person name="Henk D."/>
            <person name="Freimoser F.M."/>
        </authorList>
    </citation>
    <scope>NUCLEOTIDE SEQUENCE [LARGE SCALE GENOMIC DNA]</scope>
    <source>
        <strain evidence="6">APC 1.2</strain>
    </source>
</reference>
<evidence type="ECO:0000256" key="1">
    <source>
        <dbReference type="ARBA" id="ARBA00004141"/>
    </source>
</evidence>
<dbReference type="Proteomes" id="UP000292447">
    <property type="component" value="Chromosome I"/>
</dbReference>
<keyword evidence="4" id="KW-0472">Membrane</keyword>
<dbReference type="Pfam" id="PF07690">
    <property type="entry name" value="MFS_1"/>
    <property type="match status" value="1"/>
</dbReference>
<dbReference type="InterPro" id="IPR011701">
    <property type="entry name" value="MFS"/>
</dbReference>
<feature type="transmembrane region" description="Helical" evidence="4">
    <location>
        <begin position="351"/>
        <end position="377"/>
    </location>
</feature>
<evidence type="ECO:0000313" key="6">
    <source>
        <dbReference type="Proteomes" id="UP000292447"/>
    </source>
</evidence>
<dbReference type="GO" id="GO:0016020">
    <property type="term" value="C:membrane"/>
    <property type="evidence" value="ECO:0007669"/>
    <property type="project" value="UniProtKB-SubCell"/>
</dbReference>
<comment type="subcellular location">
    <subcellularLocation>
        <location evidence="1">Membrane</location>
        <topology evidence="1">Multi-pass membrane protein</topology>
    </subcellularLocation>
</comment>
<accession>A0A4P6XGM9</accession>
<gene>
    <name evidence="5" type="primary">MPUL0A02580</name>
    <name evidence="5" type="ORF">METSCH_A02580</name>
</gene>
<dbReference type="AlphaFoldDB" id="A0A4P6XGM9"/>
<protein>
    <submittedName>
        <fullName evidence="5">Nitrate/nitrite transporter NarK</fullName>
    </submittedName>
</protein>
<feature type="transmembrane region" description="Helical" evidence="4">
    <location>
        <begin position="105"/>
        <end position="123"/>
    </location>
</feature>
<proteinExistence type="inferred from homology"/>
<sequence>MTSITESHSGNTLMVPDPMEPADLEKQGQMGKKSDDHDSIEKNIEVTNMPAQALAEIPDGGYGWFIVLACFLLNFNTWGANSGFAIYLSNYLNEGTFKGADKYDYAVIGGMTFGVGLVFAPVVNWTQGKIGIKVTIILGMFFQFAGLMMASFAKRLWQLYLTQGMLQAFGLAFMSIPAMSILPQWFKKKRTFAAAISAAGSGCGGIVYNLAMQKVIQIQSVLWALRAQSILCFGLSWISIALIRTRMQVKTTLFDALVLQTAGFYIAVFYVVFCMLGYVVVLYNMANFTTSLGYSAYQGLIASAMVQVGSVVGRPVVGRLSDRLGAITITCAAYFLAAVFVFALWVPAKNYATIIAFCVIQGSIMGLIFATIAPICAKLFGLNRVGVSLGMLWIFLGISGMASPVIGLALKTGGAGYVGSDQYLHCSIFSGAAFVACFLTLLVMRGYVIHRHEMAELDADQGHMHIRVPFLAPLKCAFKPVGRI</sequence>
<keyword evidence="6" id="KW-1185">Reference proteome</keyword>
<feature type="transmembrane region" description="Helical" evidence="4">
    <location>
        <begin position="422"/>
        <end position="444"/>
    </location>
</feature>
<dbReference type="SUPFAM" id="SSF103473">
    <property type="entry name" value="MFS general substrate transporter"/>
    <property type="match status" value="1"/>
</dbReference>